<sequence length="89" mass="9340">MRTLLYNIAAHGTKPTLCAAPILGVATTLGVGAGCSSSAMTCRSDKNPSPNPPESISSLSLPLNLTTDQFFSVWNVCKTVLLKITTRST</sequence>
<proteinExistence type="predicted"/>
<reference evidence="2" key="1">
    <citation type="journal article" date="2024" name="IScience">
        <title>Strigolactones Initiate the Formation of Haustorium-like Structures in Castilleja.</title>
        <authorList>
            <person name="Buerger M."/>
            <person name="Peterson D."/>
            <person name="Chory J."/>
        </authorList>
    </citation>
    <scope>NUCLEOTIDE SEQUENCE [LARGE SCALE GENOMIC DNA]</scope>
</reference>
<organism evidence="1 2">
    <name type="scientific">Castilleja foliolosa</name>
    <dbReference type="NCBI Taxonomy" id="1961234"/>
    <lineage>
        <taxon>Eukaryota</taxon>
        <taxon>Viridiplantae</taxon>
        <taxon>Streptophyta</taxon>
        <taxon>Embryophyta</taxon>
        <taxon>Tracheophyta</taxon>
        <taxon>Spermatophyta</taxon>
        <taxon>Magnoliopsida</taxon>
        <taxon>eudicotyledons</taxon>
        <taxon>Gunneridae</taxon>
        <taxon>Pentapetalae</taxon>
        <taxon>asterids</taxon>
        <taxon>lamiids</taxon>
        <taxon>Lamiales</taxon>
        <taxon>Orobanchaceae</taxon>
        <taxon>Pedicularideae</taxon>
        <taxon>Castillejinae</taxon>
        <taxon>Castilleja</taxon>
    </lineage>
</organism>
<gene>
    <name evidence="1" type="ORF">CASFOL_005446</name>
</gene>
<dbReference type="Proteomes" id="UP001632038">
    <property type="component" value="Unassembled WGS sequence"/>
</dbReference>
<keyword evidence="2" id="KW-1185">Reference proteome</keyword>
<dbReference type="AlphaFoldDB" id="A0ABD3E3F8"/>
<dbReference type="PROSITE" id="PS51257">
    <property type="entry name" value="PROKAR_LIPOPROTEIN"/>
    <property type="match status" value="1"/>
</dbReference>
<evidence type="ECO:0000313" key="1">
    <source>
        <dbReference type="EMBL" id="KAL3649043.1"/>
    </source>
</evidence>
<dbReference type="EMBL" id="JAVIJP010000007">
    <property type="protein sequence ID" value="KAL3649043.1"/>
    <property type="molecule type" value="Genomic_DNA"/>
</dbReference>
<evidence type="ECO:0000313" key="2">
    <source>
        <dbReference type="Proteomes" id="UP001632038"/>
    </source>
</evidence>
<comment type="caution">
    <text evidence="1">The sequence shown here is derived from an EMBL/GenBank/DDBJ whole genome shotgun (WGS) entry which is preliminary data.</text>
</comment>
<protein>
    <recommendedName>
        <fullName evidence="3">Secreted protein</fullName>
    </recommendedName>
</protein>
<name>A0ABD3E3F8_9LAMI</name>
<evidence type="ECO:0008006" key="3">
    <source>
        <dbReference type="Google" id="ProtNLM"/>
    </source>
</evidence>
<accession>A0ABD3E3F8</accession>